<dbReference type="InterPro" id="IPR027417">
    <property type="entry name" value="P-loop_NTPase"/>
</dbReference>
<gene>
    <name evidence="1" type="ORF">IAB71_01510</name>
</gene>
<dbReference type="AlphaFoldDB" id="A0A9D1P2L2"/>
<proteinExistence type="predicted"/>
<sequence>MGNYVVTFARGFGSGGKEIASKLAKELGIHCYENRILTLASQLSGLNEQLFKEVNEKIRTNGGFSSFMRGLPRARHYIARNEKFVSDDTLFQYQKQIIENLADTESCVIVGKCADWILRGRENVVSVYIEAPRAFCLKRTMDNMGVTKEVAAATISHTDKYRADYYAYYTKGNYWTNPVNYDMTLNSERVGVDNCVKVIKNYLQIKGLI</sequence>
<keyword evidence="1" id="KW-0808">Transferase</keyword>
<reference evidence="1" key="2">
    <citation type="journal article" date="2021" name="PeerJ">
        <title>Extensive microbial diversity within the chicken gut microbiome revealed by metagenomics and culture.</title>
        <authorList>
            <person name="Gilroy R."/>
            <person name="Ravi A."/>
            <person name="Getino M."/>
            <person name="Pursley I."/>
            <person name="Horton D.L."/>
            <person name="Alikhan N.F."/>
            <person name="Baker D."/>
            <person name="Gharbi K."/>
            <person name="Hall N."/>
            <person name="Watson M."/>
            <person name="Adriaenssens E.M."/>
            <person name="Foster-Nyarko E."/>
            <person name="Jarju S."/>
            <person name="Secka A."/>
            <person name="Antonio M."/>
            <person name="Oren A."/>
            <person name="Chaudhuri R.R."/>
            <person name="La Ragione R."/>
            <person name="Hildebrand F."/>
            <person name="Pallen M.J."/>
        </authorList>
    </citation>
    <scope>NUCLEOTIDE SEQUENCE</scope>
    <source>
        <strain evidence="1">CHK188-20938</strain>
    </source>
</reference>
<organism evidence="1 2">
    <name type="scientific">Candidatus Scatomonas pullistercoris</name>
    <dbReference type="NCBI Taxonomy" id="2840920"/>
    <lineage>
        <taxon>Bacteria</taxon>
        <taxon>Bacillati</taxon>
        <taxon>Bacillota</taxon>
        <taxon>Clostridia</taxon>
        <taxon>Lachnospirales</taxon>
        <taxon>Lachnospiraceae</taxon>
        <taxon>Lachnospiraceae incertae sedis</taxon>
        <taxon>Candidatus Scatomonas</taxon>
    </lineage>
</organism>
<name>A0A9D1P2L2_9FIRM</name>
<dbReference type="SUPFAM" id="SSF52540">
    <property type="entry name" value="P-loop containing nucleoside triphosphate hydrolases"/>
    <property type="match status" value="1"/>
</dbReference>
<dbReference type="Pfam" id="PF13189">
    <property type="entry name" value="Cytidylate_kin2"/>
    <property type="match status" value="1"/>
</dbReference>
<keyword evidence="1" id="KW-0418">Kinase</keyword>
<dbReference type="Gene3D" id="3.40.50.300">
    <property type="entry name" value="P-loop containing nucleotide triphosphate hydrolases"/>
    <property type="match status" value="1"/>
</dbReference>
<evidence type="ECO:0000313" key="2">
    <source>
        <dbReference type="Proteomes" id="UP000824169"/>
    </source>
</evidence>
<comment type="caution">
    <text evidence="1">The sequence shown here is derived from an EMBL/GenBank/DDBJ whole genome shotgun (WGS) entry which is preliminary data.</text>
</comment>
<dbReference type="EMBL" id="DVOO01000005">
    <property type="protein sequence ID" value="HIV24458.1"/>
    <property type="molecule type" value="Genomic_DNA"/>
</dbReference>
<dbReference type="GO" id="GO:0016301">
    <property type="term" value="F:kinase activity"/>
    <property type="evidence" value="ECO:0007669"/>
    <property type="project" value="UniProtKB-KW"/>
</dbReference>
<evidence type="ECO:0000313" key="1">
    <source>
        <dbReference type="EMBL" id="HIV24458.1"/>
    </source>
</evidence>
<accession>A0A9D1P2L2</accession>
<protein>
    <submittedName>
        <fullName evidence="1">Cytidylate kinase-like family protein</fullName>
    </submittedName>
</protein>
<reference evidence="1" key="1">
    <citation type="submission" date="2020-10" db="EMBL/GenBank/DDBJ databases">
        <authorList>
            <person name="Gilroy R."/>
        </authorList>
    </citation>
    <scope>NUCLEOTIDE SEQUENCE</scope>
    <source>
        <strain evidence="1">CHK188-20938</strain>
    </source>
</reference>
<dbReference type="Proteomes" id="UP000824169">
    <property type="component" value="Unassembled WGS sequence"/>
</dbReference>